<reference evidence="2" key="1">
    <citation type="journal article" date="2022" name="bioRxiv">
        <title>Sequencing and chromosome-scale assembly of the giantPleurodeles waltlgenome.</title>
        <authorList>
            <person name="Brown T."/>
            <person name="Elewa A."/>
            <person name="Iarovenko S."/>
            <person name="Subramanian E."/>
            <person name="Araus A.J."/>
            <person name="Petzold A."/>
            <person name="Susuki M."/>
            <person name="Suzuki K.-i.T."/>
            <person name="Hayashi T."/>
            <person name="Toyoda A."/>
            <person name="Oliveira C."/>
            <person name="Osipova E."/>
            <person name="Leigh N.D."/>
            <person name="Simon A."/>
            <person name="Yun M.H."/>
        </authorList>
    </citation>
    <scope>NUCLEOTIDE SEQUENCE</scope>
    <source>
        <strain evidence="2">20211129_DDA</strain>
        <tissue evidence="2">Liver</tissue>
    </source>
</reference>
<feature type="compositionally biased region" description="Polar residues" evidence="1">
    <location>
        <begin position="136"/>
        <end position="147"/>
    </location>
</feature>
<dbReference type="AlphaFoldDB" id="A0AAV7R9K7"/>
<comment type="caution">
    <text evidence="2">The sequence shown here is derived from an EMBL/GenBank/DDBJ whole genome shotgun (WGS) entry which is preliminary data.</text>
</comment>
<sequence length="154" mass="15603">MAVQRCPAHFETTVAQRRMICRPGVSCTGLGSAAPAWGQLHRPGVRCTGLGSAAPAWGPLHRPGVRCTGLGSAAPAWGQLHRPGVSCTGLGSAAPAWGQLHRPGVSCTGCITHTAAAETPGLATQHSRDGMAMTDSCPTPNSLSTGSPCLKEAG</sequence>
<accession>A0AAV7R9K7</accession>
<evidence type="ECO:0000313" key="2">
    <source>
        <dbReference type="EMBL" id="KAJ1148785.1"/>
    </source>
</evidence>
<evidence type="ECO:0000256" key="1">
    <source>
        <dbReference type="SAM" id="MobiDB-lite"/>
    </source>
</evidence>
<feature type="region of interest" description="Disordered" evidence="1">
    <location>
        <begin position="126"/>
        <end position="154"/>
    </location>
</feature>
<name>A0AAV7R9K7_PLEWA</name>
<protein>
    <submittedName>
        <fullName evidence="2">Uncharacterized protein</fullName>
    </submittedName>
</protein>
<dbReference type="EMBL" id="JANPWB010000009">
    <property type="protein sequence ID" value="KAJ1148785.1"/>
    <property type="molecule type" value="Genomic_DNA"/>
</dbReference>
<organism evidence="2 3">
    <name type="scientific">Pleurodeles waltl</name>
    <name type="common">Iberian ribbed newt</name>
    <dbReference type="NCBI Taxonomy" id="8319"/>
    <lineage>
        <taxon>Eukaryota</taxon>
        <taxon>Metazoa</taxon>
        <taxon>Chordata</taxon>
        <taxon>Craniata</taxon>
        <taxon>Vertebrata</taxon>
        <taxon>Euteleostomi</taxon>
        <taxon>Amphibia</taxon>
        <taxon>Batrachia</taxon>
        <taxon>Caudata</taxon>
        <taxon>Salamandroidea</taxon>
        <taxon>Salamandridae</taxon>
        <taxon>Pleurodelinae</taxon>
        <taxon>Pleurodeles</taxon>
    </lineage>
</organism>
<gene>
    <name evidence="2" type="ORF">NDU88_001611</name>
</gene>
<evidence type="ECO:0000313" key="3">
    <source>
        <dbReference type="Proteomes" id="UP001066276"/>
    </source>
</evidence>
<dbReference type="Proteomes" id="UP001066276">
    <property type="component" value="Chromosome 5"/>
</dbReference>
<proteinExistence type="predicted"/>
<keyword evidence="3" id="KW-1185">Reference proteome</keyword>